<accession>Q69PE9</accession>
<name>Q69PE9_ORYSJ</name>
<gene>
    <name evidence="2" type="primary">OJ1238_G07.10</name>
</gene>
<evidence type="ECO:0000313" key="3">
    <source>
        <dbReference type="Proteomes" id="UP000000763"/>
    </source>
</evidence>
<evidence type="ECO:0000313" key="2">
    <source>
        <dbReference type="EMBL" id="BAD36128.1"/>
    </source>
</evidence>
<sequence length="74" mass="8291">MECSSTLRRNASSFPAKNSSGHTGPDATTFAVVLLSRVYDFDEIRTQHHLQTLLKAEKRSNDMESLVIQLTLLL</sequence>
<reference evidence="3" key="1">
    <citation type="journal article" date="2005" name="Nature">
        <title>The map-based sequence of the rice genome.</title>
        <authorList>
            <consortium name="International rice genome sequencing project (IRGSP)"/>
            <person name="Matsumoto T."/>
            <person name="Wu J."/>
            <person name="Kanamori H."/>
            <person name="Katayose Y."/>
            <person name="Fujisawa M."/>
            <person name="Namiki N."/>
            <person name="Mizuno H."/>
            <person name="Yamamoto K."/>
            <person name="Antonio B.A."/>
            <person name="Baba T."/>
            <person name="Sakata K."/>
            <person name="Nagamura Y."/>
            <person name="Aoki H."/>
            <person name="Arikawa K."/>
            <person name="Arita K."/>
            <person name="Bito T."/>
            <person name="Chiden Y."/>
            <person name="Fujitsuka N."/>
            <person name="Fukunaka R."/>
            <person name="Hamada M."/>
            <person name="Harada C."/>
            <person name="Hayashi A."/>
            <person name="Hijishita S."/>
            <person name="Honda M."/>
            <person name="Hosokawa S."/>
            <person name="Ichikawa Y."/>
            <person name="Idonuma A."/>
            <person name="Iijima M."/>
            <person name="Ikeda M."/>
            <person name="Ikeno M."/>
            <person name="Ito K."/>
            <person name="Ito S."/>
            <person name="Ito T."/>
            <person name="Ito Y."/>
            <person name="Ito Y."/>
            <person name="Iwabuchi A."/>
            <person name="Kamiya K."/>
            <person name="Karasawa W."/>
            <person name="Kurita K."/>
            <person name="Katagiri S."/>
            <person name="Kikuta A."/>
            <person name="Kobayashi H."/>
            <person name="Kobayashi N."/>
            <person name="Machita K."/>
            <person name="Maehara T."/>
            <person name="Masukawa M."/>
            <person name="Mizubayashi T."/>
            <person name="Mukai Y."/>
            <person name="Nagasaki H."/>
            <person name="Nagata Y."/>
            <person name="Naito S."/>
            <person name="Nakashima M."/>
            <person name="Nakama Y."/>
            <person name="Nakamichi Y."/>
            <person name="Nakamura M."/>
            <person name="Meguro A."/>
            <person name="Negishi M."/>
            <person name="Ohta I."/>
            <person name="Ohta T."/>
            <person name="Okamoto M."/>
            <person name="Ono N."/>
            <person name="Saji S."/>
            <person name="Sakaguchi M."/>
            <person name="Sakai K."/>
            <person name="Shibata M."/>
            <person name="Shimokawa T."/>
            <person name="Song J."/>
            <person name="Takazaki Y."/>
            <person name="Terasawa K."/>
            <person name="Tsugane M."/>
            <person name="Tsuji K."/>
            <person name="Ueda S."/>
            <person name="Waki K."/>
            <person name="Yamagata H."/>
            <person name="Yamamoto M."/>
            <person name="Yamamoto S."/>
            <person name="Yamane H."/>
            <person name="Yoshiki S."/>
            <person name="Yoshihara R."/>
            <person name="Yukawa K."/>
            <person name="Zhong H."/>
            <person name="Yano M."/>
            <person name="Yuan Q."/>
            <person name="Ouyang S."/>
            <person name="Liu J."/>
            <person name="Jones K.M."/>
            <person name="Gansberger K."/>
            <person name="Moffat K."/>
            <person name="Hill J."/>
            <person name="Bera J."/>
            <person name="Fadrosh D."/>
            <person name="Jin S."/>
            <person name="Johri S."/>
            <person name="Kim M."/>
            <person name="Overton L."/>
            <person name="Reardon M."/>
            <person name="Tsitrin T."/>
            <person name="Vuong H."/>
            <person name="Weaver B."/>
            <person name="Ciecko A."/>
            <person name="Tallon L."/>
            <person name="Jackson J."/>
            <person name="Pai G."/>
            <person name="Aken S.V."/>
            <person name="Utterback T."/>
            <person name="Reidmuller S."/>
            <person name="Feldblyum T."/>
            <person name="Hsiao J."/>
            <person name="Zismann V."/>
            <person name="Iobst S."/>
            <person name="de Vazeille A.R."/>
            <person name="Buell C.R."/>
            <person name="Ying K."/>
            <person name="Li Y."/>
            <person name="Lu T."/>
            <person name="Huang Y."/>
            <person name="Zhao Q."/>
            <person name="Feng Q."/>
            <person name="Zhang L."/>
            <person name="Zhu J."/>
            <person name="Weng Q."/>
            <person name="Mu J."/>
            <person name="Lu Y."/>
            <person name="Fan D."/>
            <person name="Liu Y."/>
            <person name="Guan J."/>
            <person name="Zhang Y."/>
            <person name="Yu S."/>
            <person name="Liu X."/>
            <person name="Zhang Y."/>
            <person name="Hong G."/>
            <person name="Han B."/>
            <person name="Choisne N."/>
            <person name="Demange N."/>
            <person name="Orjeda G."/>
            <person name="Samain S."/>
            <person name="Cattolico L."/>
            <person name="Pelletier E."/>
            <person name="Couloux A."/>
            <person name="Segurens B."/>
            <person name="Wincker P."/>
            <person name="D'Hont A."/>
            <person name="Scarpelli C."/>
            <person name="Weissenbach J."/>
            <person name="Salanoubat M."/>
            <person name="Quetier F."/>
            <person name="Yu Y."/>
            <person name="Kim H.R."/>
            <person name="Rambo T."/>
            <person name="Currie J."/>
            <person name="Collura K."/>
            <person name="Luo M."/>
            <person name="Yang T."/>
            <person name="Ammiraju J.S.S."/>
            <person name="Engler F."/>
            <person name="Soderlund C."/>
            <person name="Wing R.A."/>
            <person name="Palmer L.E."/>
            <person name="de la Bastide M."/>
            <person name="Spiegel L."/>
            <person name="Nascimento L."/>
            <person name="Zutavern T."/>
            <person name="O'Shaughnessy A."/>
            <person name="Dike S."/>
            <person name="Dedhia N."/>
            <person name="Preston R."/>
            <person name="Balija V."/>
            <person name="McCombie W.R."/>
            <person name="Chow T."/>
            <person name="Chen H."/>
            <person name="Chung M."/>
            <person name="Chen C."/>
            <person name="Shaw J."/>
            <person name="Wu H."/>
            <person name="Hsiao K."/>
            <person name="Chao Y."/>
            <person name="Chu M."/>
            <person name="Cheng C."/>
            <person name="Hour A."/>
            <person name="Lee P."/>
            <person name="Lin S."/>
            <person name="Lin Y."/>
            <person name="Liou J."/>
            <person name="Liu S."/>
            <person name="Hsing Y."/>
            <person name="Raghuvanshi S."/>
            <person name="Mohanty A."/>
            <person name="Bharti A.K."/>
            <person name="Gaur A."/>
            <person name="Gupta V."/>
            <person name="Kumar D."/>
            <person name="Ravi V."/>
            <person name="Vij S."/>
            <person name="Kapur A."/>
            <person name="Khurana P."/>
            <person name="Khurana P."/>
            <person name="Khurana J.P."/>
            <person name="Tyagi A.K."/>
            <person name="Gaikwad K."/>
            <person name="Singh A."/>
            <person name="Dalal V."/>
            <person name="Srivastava S."/>
            <person name="Dixit A."/>
            <person name="Pal A.K."/>
            <person name="Ghazi I.A."/>
            <person name="Yadav M."/>
            <person name="Pandit A."/>
            <person name="Bhargava A."/>
            <person name="Sureshbabu K."/>
            <person name="Batra K."/>
            <person name="Sharma T.R."/>
            <person name="Mohapatra T."/>
            <person name="Singh N.K."/>
            <person name="Messing J."/>
            <person name="Nelson A.B."/>
            <person name="Fuks G."/>
            <person name="Kavchok S."/>
            <person name="Keizer G."/>
            <person name="Linton E."/>
            <person name="Llaca V."/>
            <person name="Song R."/>
            <person name="Tanyolac B."/>
            <person name="Young S."/>
            <person name="Ho-Il K."/>
            <person name="Hahn J.H."/>
            <person name="Sangsakoo G."/>
            <person name="Vanavichit A."/>
            <person name="de Mattos Luiz.A.T."/>
            <person name="Zimmer P.D."/>
            <person name="Malone G."/>
            <person name="Dellagostin O."/>
            <person name="de Oliveira A.C."/>
            <person name="Bevan M."/>
            <person name="Bancroft I."/>
            <person name="Minx P."/>
            <person name="Cordum H."/>
            <person name="Wilson R."/>
            <person name="Cheng Z."/>
            <person name="Jin W."/>
            <person name="Jiang J."/>
            <person name="Leong S.A."/>
            <person name="Iwama H."/>
            <person name="Gojobori T."/>
            <person name="Itoh T."/>
            <person name="Niimura Y."/>
            <person name="Fujii Y."/>
            <person name="Habara T."/>
            <person name="Sakai H."/>
            <person name="Sato Y."/>
            <person name="Wilson G."/>
            <person name="Kumar K."/>
            <person name="McCouch S."/>
            <person name="Juretic N."/>
            <person name="Hoen D."/>
            <person name="Wright S."/>
            <person name="Bruskiewich R."/>
            <person name="Bureau T."/>
            <person name="Miyao A."/>
            <person name="Hirochika H."/>
            <person name="Nishikawa T."/>
            <person name="Kadowaki K."/>
            <person name="Sugiura M."/>
            <person name="Burr B."/>
            <person name="Sasaki T."/>
        </authorList>
    </citation>
    <scope>NUCLEOTIDE SEQUENCE [LARGE SCALE GENOMIC DNA]</scope>
    <source>
        <strain evidence="3">cv. Nipponbare</strain>
    </source>
</reference>
<feature type="region of interest" description="Disordered" evidence="1">
    <location>
        <begin position="1"/>
        <end position="26"/>
    </location>
</feature>
<proteinExistence type="predicted"/>
<organism evidence="2 3">
    <name type="scientific">Oryza sativa subsp. japonica</name>
    <name type="common">Rice</name>
    <dbReference type="NCBI Taxonomy" id="39947"/>
    <lineage>
        <taxon>Eukaryota</taxon>
        <taxon>Viridiplantae</taxon>
        <taxon>Streptophyta</taxon>
        <taxon>Embryophyta</taxon>
        <taxon>Tracheophyta</taxon>
        <taxon>Spermatophyta</taxon>
        <taxon>Magnoliopsida</taxon>
        <taxon>Liliopsida</taxon>
        <taxon>Poales</taxon>
        <taxon>Poaceae</taxon>
        <taxon>BOP clade</taxon>
        <taxon>Oryzoideae</taxon>
        <taxon>Oryzeae</taxon>
        <taxon>Oryzinae</taxon>
        <taxon>Oryza</taxon>
        <taxon>Oryza sativa</taxon>
    </lineage>
</organism>
<evidence type="ECO:0000256" key="1">
    <source>
        <dbReference type="SAM" id="MobiDB-lite"/>
    </source>
</evidence>
<protein>
    <submittedName>
        <fullName evidence="2">Uncharacterized protein</fullName>
    </submittedName>
</protein>
<dbReference type="AlphaFoldDB" id="Q69PE9"/>
<reference evidence="3" key="2">
    <citation type="journal article" date="2008" name="Nucleic Acids Res.">
        <title>The rice annotation project database (RAP-DB): 2008 update.</title>
        <authorList>
            <consortium name="The rice annotation project (RAP)"/>
        </authorList>
    </citation>
    <scope>GENOME REANNOTATION</scope>
    <source>
        <strain evidence="3">cv. Nipponbare</strain>
    </source>
</reference>
<feature type="compositionally biased region" description="Polar residues" evidence="1">
    <location>
        <begin position="1"/>
        <end position="22"/>
    </location>
</feature>
<dbReference type="EMBL" id="AP005565">
    <property type="protein sequence ID" value="BAD36128.1"/>
    <property type="molecule type" value="Genomic_DNA"/>
</dbReference>
<dbReference type="Proteomes" id="UP000000763">
    <property type="component" value="Chromosome 9"/>
</dbReference>